<dbReference type="EMBL" id="JBANRG010000037">
    <property type="protein sequence ID" value="KAK7448858.1"/>
    <property type="molecule type" value="Genomic_DNA"/>
</dbReference>
<accession>A0ABR1J807</accession>
<evidence type="ECO:0000313" key="5">
    <source>
        <dbReference type="Proteomes" id="UP001498398"/>
    </source>
</evidence>
<evidence type="ECO:0008006" key="6">
    <source>
        <dbReference type="Google" id="ProtNLM"/>
    </source>
</evidence>
<dbReference type="InterPro" id="IPR016024">
    <property type="entry name" value="ARM-type_fold"/>
</dbReference>
<reference evidence="4 5" key="1">
    <citation type="submission" date="2024-01" db="EMBL/GenBank/DDBJ databases">
        <title>A draft genome for the cacao thread blight pathogen Marasmiellus scandens.</title>
        <authorList>
            <person name="Baruah I.K."/>
            <person name="Leung J."/>
            <person name="Bukari Y."/>
            <person name="Amoako-Attah I."/>
            <person name="Meinhardt L.W."/>
            <person name="Bailey B.A."/>
            <person name="Cohen S.P."/>
        </authorList>
    </citation>
    <scope>NUCLEOTIDE SEQUENCE [LARGE SCALE GENOMIC DNA]</scope>
    <source>
        <strain evidence="4 5">GH-19</strain>
    </source>
</reference>
<dbReference type="Gene3D" id="1.25.10.10">
    <property type="entry name" value="Leucine-rich Repeat Variant"/>
    <property type="match status" value="1"/>
</dbReference>
<organism evidence="4 5">
    <name type="scientific">Marasmiellus scandens</name>
    <dbReference type="NCBI Taxonomy" id="2682957"/>
    <lineage>
        <taxon>Eukaryota</taxon>
        <taxon>Fungi</taxon>
        <taxon>Dikarya</taxon>
        <taxon>Basidiomycota</taxon>
        <taxon>Agaricomycotina</taxon>
        <taxon>Agaricomycetes</taxon>
        <taxon>Agaricomycetidae</taxon>
        <taxon>Agaricales</taxon>
        <taxon>Marasmiineae</taxon>
        <taxon>Omphalotaceae</taxon>
        <taxon>Marasmiellus</taxon>
    </lineage>
</organism>
<comment type="similarity">
    <text evidence="1">Belongs to the API5 family.</text>
</comment>
<dbReference type="PANTHER" id="PTHR12758">
    <property type="entry name" value="APOPTOSIS INHIBITOR 5-RELATED"/>
    <property type="match status" value="1"/>
</dbReference>
<evidence type="ECO:0000313" key="4">
    <source>
        <dbReference type="EMBL" id="KAK7448858.1"/>
    </source>
</evidence>
<dbReference type="Proteomes" id="UP001498398">
    <property type="component" value="Unassembled WGS sequence"/>
</dbReference>
<feature type="compositionally biased region" description="Polar residues" evidence="3">
    <location>
        <begin position="525"/>
        <end position="539"/>
    </location>
</feature>
<name>A0ABR1J807_9AGAR</name>
<feature type="compositionally biased region" description="Polar residues" evidence="3">
    <location>
        <begin position="417"/>
        <end position="427"/>
    </location>
</feature>
<protein>
    <recommendedName>
        <fullName evidence="6">Apoptosis inhibitor 5</fullName>
    </recommendedName>
</protein>
<evidence type="ECO:0000256" key="3">
    <source>
        <dbReference type="SAM" id="MobiDB-lite"/>
    </source>
</evidence>
<feature type="compositionally biased region" description="Basic and acidic residues" evidence="3">
    <location>
        <begin position="463"/>
        <end position="472"/>
    </location>
</feature>
<gene>
    <name evidence="4" type="ORF">VKT23_013588</name>
</gene>
<keyword evidence="2" id="KW-0053">Apoptosis</keyword>
<evidence type="ECO:0000256" key="1">
    <source>
        <dbReference type="ARBA" id="ARBA00009515"/>
    </source>
</evidence>
<dbReference type="InterPro" id="IPR011989">
    <property type="entry name" value="ARM-like"/>
</dbReference>
<proteinExistence type="inferred from homology"/>
<evidence type="ECO:0000256" key="2">
    <source>
        <dbReference type="ARBA" id="ARBA00022703"/>
    </source>
</evidence>
<feature type="region of interest" description="Disordered" evidence="3">
    <location>
        <begin position="404"/>
        <end position="553"/>
    </location>
</feature>
<keyword evidence="5" id="KW-1185">Reference proteome</keyword>
<sequence>MEGRINERDLQGIVRRAKTSPDKTGSLRRNALQQLIQATHSSSPQVKIYAANSIADFFQDFPDLEEDAINAVYDLCEDQVMQVRMEGYKTLAVLSKTEKKWVKRNADVLVQLLQTDEPNEVNVVKKALIEHLHMDPRITLGVLCDQLRPPEDTMDHEDAVHLRKLVINFLNGEAKKGSLQRIIAPGGESEQFLIENLTNAIHKLDSDDVEAIVKDILLHLPLSSQSSTHGPAFVQVILQRFRAALDTDSYRTKESITLDQTRPYFDMLTEIFVTRKLGSAEELLKFYWPLIGKANLQNIQADDRTLVIYHLAEAIAASPQGSATVRSIVGLSQPYFQFLADSDLAQECPIKASLLMLRSSLLLLEDGWQMPALVVNAIQGLGRAVALSKSPHNQDIQGLIRSIATKTQSNHVRKRASSSPNTSSSGVKSLPSRPPSATLPRRPLGPSESFTSLPGPSRATADTTRDSEDRPAKKARKSGEPSLLSRLSTAATKKAHTEKHGEAEVSSNELSIKGAASRNPHSEDQTSLMTRLNGSTPSEQVGRGRKRKKGLMQ</sequence>
<dbReference type="SUPFAM" id="SSF48371">
    <property type="entry name" value="ARM repeat"/>
    <property type="match status" value="1"/>
</dbReference>
<dbReference type="Pfam" id="PF05918">
    <property type="entry name" value="API5"/>
    <property type="match status" value="1"/>
</dbReference>
<comment type="caution">
    <text evidence="4">The sequence shown here is derived from an EMBL/GenBank/DDBJ whole genome shotgun (WGS) entry which is preliminary data.</text>
</comment>
<dbReference type="InterPro" id="IPR008383">
    <property type="entry name" value="API5"/>
</dbReference>
<feature type="compositionally biased region" description="Basic residues" evidence="3">
    <location>
        <begin position="543"/>
        <end position="553"/>
    </location>
</feature>
<dbReference type="PANTHER" id="PTHR12758:SF19">
    <property type="entry name" value="APOPTOSIS INHIBITOR 5"/>
    <property type="match status" value="1"/>
</dbReference>